<evidence type="ECO:0000313" key="2">
    <source>
        <dbReference type="EMBL" id="USJ25606.1"/>
    </source>
</evidence>
<dbReference type="Proteomes" id="UP001055460">
    <property type="component" value="Plasmid pA"/>
</dbReference>
<evidence type="ECO:0000313" key="3">
    <source>
        <dbReference type="Proteomes" id="UP001055460"/>
    </source>
</evidence>
<reference evidence="2" key="1">
    <citation type="submission" date="2022-06" db="EMBL/GenBank/DDBJ databases">
        <title>Physiological and biochemical characterization and genomic elucidation of a strain of the genus Ensifer adhaerens M8 that combines arsenic oxidation and chromium reduction.</title>
        <authorList>
            <person name="Li X."/>
            <person name="Yu c."/>
        </authorList>
    </citation>
    <scope>NUCLEOTIDE SEQUENCE</scope>
    <source>
        <strain evidence="2">M8</strain>
        <plasmid evidence="2">pA</plasmid>
    </source>
</reference>
<name>A0A9Q8YBQ0_ENSAD</name>
<dbReference type="RefSeq" id="WP_252160665.1">
    <property type="nucleotide sequence ID" value="NZ_CP098808.1"/>
</dbReference>
<geneLocation type="plasmid" evidence="2 3">
    <name>pA</name>
</geneLocation>
<dbReference type="AlphaFoldDB" id="A0A9Q8YBQ0"/>
<keyword evidence="1" id="KW-0732">Signal</keyword>
<proteinExistence type="predicted"/>
<keyword evidence="2" id="KW-0614">Plasmid</keyword>
<organism evidence="2 3">
    <name type="scientific">Ensifer adhaerens</name>
    <name type="common">Sinorhizobium morelense</name>
    <dbReference type="NCBI Taxonomy" id="106592"/>
    <lineage>
        <taxon>Bacteria</taxon>
        <taxon>Pseudomonadati</taxon>
        <taxon>Pseudomonadota</taxon>
        <taxon>Alphaproteobacteria</taxon>
        <taxon>Hyphomicrobiales</taxon>
        <taxon>Rhizobiaceae</taxon>
        <taxon>Sinorhizobium/Ensifer group</taxon>
        <taxon>Ensifer</taxon>
    </lineage>
</organism>
<protein>
    <submittedName>
        <fullName evidence="2">Uncharacterized protein</fullName>
    </submittedName>
</protein>
<dbReference type="EMBL" id="CP098808">
    <property type="protein sequence ID" value="USJ25606.1"/>
    <property type="molecule type" value="Genomic_DNA"/>
</dbReference>
<feature type="chain" id="PRO_5040359416" evidence="1">
    <location>
        <begin position="29"/>
        <end position="173"/>
    </location>
</feature>
<accession>A0A9Q8YBQ0</accession>
<evidence type="ECO:0000256" key="1">
    <source>
        <dbReference type="SAM" id="SignalP"/>
    </source>
</evidence>
<feature type="signal peptide" evidence="1">
    <location>
        <begin position="1"/>
        <end position="28"/>
    </location>
</feature>
<gene>
    <name evidence="2" type="ORF">NE863_24315</name>
</gene>
<sequence>MNKSLARAFVAAASLAPFCLVFESKARAAEWGCQVILCLSNPSGPTQYAECRAPIHRLWRALARGRSFPTCSGVGFQASRPRYDPYYCNDGYRLTTRYGDHGLEASCISTTPQTVSNAECYSNDDRMNSSAAWRRRDGRTQCQRYVTTRPNIRPQPHYIDVIIDGVGKQRVWY</sequence>